<accession>A0A1F7X9U4</accession>
<proteinExistence type="predicted"/>
<dbReference type="AlphaFoldDB" id="A0A1F7X9U4"/>
<comment type="caution">
    <text evidence="1">The sequence shown here is derived from an EMBL/GenBank/DDBJ whole genome shotgun (WGS) entry which is preliminary data.</text>
</comment>
<dbReference type="EMBL" id="MGFS01000010">
    <property type="protein sequence ID" value="OGM11806.1"/>
    <property type="molecule type" value="Genomic_DNA"/>
</dbReference>
<sequence>MGINRSKSIDSGLEEKQNIPVKIDGLKDIINIKAGGAVDSIMKRKDNTYWSFNFKTRIIEQIHL</sequence>
<organism evidence="1 2">
    <name type="scientific">Candidatus Woesebacteria bacterium RBG_16_34_12</name>
    <dbReference type="NCBI Taxonomy" id="1802480"/>
    <lineage>
        <taxon>Bacteria</taxon>
        <taxon>Candidatus Woeseibacteriota</taxon>
    </lineage>
</organism>
<reference evidence="1 2" key="1">
    <citation type="journal article" date="2016" name="Nat. Commun.">
        <title>Thousands of microbial genomes shed light on interconnected biogeochemical processes in an aquifer system.</title>
        <authorList>
            <person name="Anantharaman K."/>
            <person name="Brown C.T."/>
            <person name="Hug L.A."/>
            <person name="Sharon I."/>
            <person name="Castelle C.J."/>
            <person name="Probst A.J."/>
            <person name="Thomas B.C."/>
            <person name="Singh A."/>
            <person name="Wilkins M.J."/>
            <person name="Karaoz U."/>
            <person name="Brodie E.L."/>
            <person name="Williams K.H."/>
            <person name="Hubbard S.S."/>
            <person name="Banfield J.F."/>
        </authorList>
    </citation>
    <scope>NUCLEOTIDE SEQUENCE [LARGE SCALE GENOMIC DNA]</scope>
</reference>
<evidence type="ECO:0000313" key="2">
    <source>
        <dbReference type="Proteomes" id="UP000177053"/>
    </source>
</evidence>
<name>A0A1F7X9U4_9BACT</name>
<gene>
    <name evidence="1" type="ORF">A2Z22_02485</name>
</gene>
<protein>
    <submittedName>
        <fullName evidence="1">Uncharacterized protein</fullName>
    </submittedName>
</protein>
<dbReference type="Proteomes" id="UP000177053">
    <property type="component" value="Unassembled WGS sequence"/>
</dbReference>
<evidence type="ECO:0000313" key="1">
    <source>
        <dbReference type="EMBL" id="OGM11806.1"/>
    </source>
</evidence>